<dbReference type="InterPro" id="IPR036187">
    <property type="entry name" value="DNA_mismatch_repair_MutS_sf"/>
</dbReference>
<dbReference type="SUPFAM" id="SSF55271">
    <property type="entry name" value="DNA repair protein MutS, domain I"/>
    <property type="match status" value="1"/>
</dbReference>
<dbReference type="InterPro" id="IPR016151">
    <property type="entry name" value="DNA_mismatch_repair_MutS_N"/>
</dbReference>
<dbReference type="InterPro" id="IPR007860">
    <property type="entry name" value="DNA_mmatch_repair_MutS_con_dom"/>
</dbReference>
<evidence type="ECO:0000256" key="1">
    <source>
        <dbReference type="ARBA" id="ARBA00006271"/>
    </source>
</evidence>
<dbReference type="PANTHER" id="PTHR11361:SF34">
    <property type="entry name" value="DNA MISMATCH REPAIR PROTEIN MSH1, MITOCHONDRIAL"/>
    <property type="match status" value="1"/>
</dbReference>
<sequence length="804" mass="92765">MRQYLEIKNEYKDCILLFRLGDFYETFFEDAKITSEALQITLTQRNGHPMAGIPHHALDNYLKKLLEQGFKVAICDQVEDPSTAKGIVKREVTKILTPGTIVEENMIDENNRYSLLIYLIDNNNYVFVIFDFSTGELYVDSFNLSENEILDFISSYSFVQILLSSNLKTLKNKIKNIYPALYVEELDEWYFNNNFEDILKESYEILNIDVLNLSNNELLALGAVFKYLEITQKQKITHFSFPKHFKSSNNMILDSTTILNLGLLPNKENKGKTLYDILKFTKTSMGARTLQQWISKPLIKKEDIEKRLELVEIFRNDPLIMEELKEYLSSIRDIERISSRISLLRATPRDLTALKNTLDVLPYINELLNILGLDLLNELHELKQLLNNAIADEPSNQVGSGKVIKKGYNNELDQYKKIFENSSEFLKEIESNEKQRTGINNLKVARNKIYGFYIEVTKANIDKVPPHYIRKQTLVNSERFITEELRNLEEKYSIAEKKIDELEKKLFNNLILKLQKYVKELKILSSNISKIDILRGFAEASIKNNYVKPEFDNDNFIIINGRHPVVEQFTDLFTPNNIKLDRNKRFVILTGPNMSGKSTYLRQIGIISIMAQIGSYVPAEYAKLPILKNIFTRIGAKDDVVSGKSTFLVEMAEVSTILNNANEDSLILLDEVGRGTGTIDGISVAWATSEYIYQILKSYTIFATHYMELTMLNDFYEGIINKRVKVLETESGIIFLHKIEDGISDKSYGIEVAKLAGIPNEVVVRAKEVMEEISNKTEFENKLKSMKKIKQRKFNKNKNQLKLF</sequence>
<dbReference type="Pfam" id="PF01624">
    <property type="entry name" value="MutS_I"/>
    <property type="match status" value="1"/>
</dbReference>
<gene>
    <name evidence="7 12" type="primary">mutS</name>
    <name evidence="12" type="ORF">JRV97_10770</name>
</gene>
<dbReference type="InterPro" id="IPR036678">
    <property type="entry name" value="MutS_con_dom_sf"/>
</dbReference>
<dbReference type="PROSITE" id="PS00486">
    <property type="entry name" value="DNA_MISMATCH_REPAIR_2"/>
    <property type="match status" value="1"/>
</dbReference>
<dbReference type="Gene3D" id="3.40.50.300">
    <property type="entry name" value="P-loop containing nucleotide triphosphate hydrolases"/>
    <property type="match status" value="1"/>
</dbReference>
<dbReference type="SMART" id="SM00533">
    <property type="entry name" value="MUTSd"/>
    <property type="match status" value="1"/>
</dbReference>
<keyword evidence="4 7" id="KW-0067">ATP-binding</keyword>
<organism evidence="12 13">
    <name type="scientific">Marinitoga aeolica</name>
    <dbReference type="NCBI Taxonomy" id="2809031"/>
    <lineage>
        <taxon>Bacteria</taxon>
        <taxon>Thermotogati</taxon>
        <taxon>Thermotogota</taxon>
        <taxon>Thermotogae</taxon>
        <taxon>Petrotogales</taxon>
        <taxon>Petrotogaceae</taxon>
        <taxon>Marinitoga</taxon>
    </lineage>
</organism>
<dbReference type="HAMAP" id="MF_00096">
    <property type="entry name" value="MutS"/>
    <property type="match status" value="1"/>
</dbReference>
<dbReference type="Pfam" id="PF05188">
    <property type="entry name" value="MutS_II"/>
    <property type="match status" value="1"/>
</dbReference>
<dbReference type="Proteomes" id="UP001232493">
    <property type="component" value="Chromosome"/>
</dbReference>
<comment type="function">
    <text evidence="7">This protein is involved in the repair of mismatches in DNA. It is possible that it carries out the mismatch recognition step. This protein has a weak ATPase activity.</text>
</comment>
<evidence type="ECO:0000256" key="7">
    <source>
        <dbReference type="HAMAP-Rule" id="MF_00096"/>
    </source>
</evidence>
<reference evidence="12 13" key="1">
    <citation type="submission" date="2021-02" db="EMBL/GenBank/DDBJ databases">
        <title>Characterization of Marinitoga sp. nov. str. BP5-C20A.</title>
        <authorList>
            <person name="Erauso G."/>
            <person name="Postec A."/>
        </authorList>
    </citation>
    <scope>NUCLEOTIDE SEQUENCE [LARGE SCALE GENOMIC DNA]</scope>
    <source>
        <strain evidence="12 13">BP5-C20A</strain>
    </source>
</reference>
<protein>
    <recommendedName>
        <fullName evidence="7 8">DNA mismatch repair protein MutS</fullName>
    </recommendedName>
</protein>
<dbReference type="InterPro" id="IPR005748">
    <property type="entry name" value="DNA_mismatch_repair_MutS"/>
</dbReference>
<dbReference type="Gene3D" id="3.40.1170.10">
    <property type="entry name" value="DNA repair protein MutS, domain I"/>
    <property type="match status" value="1"/>
</dbReference>
<feature type="binding site" evidence="7">
    <location>
        <begin position="591"/>
        <end position="598"/>
    </location>
    <ligand>
        <name>ATP</name>
        <dbReference type="ChEBI" id="CHEBI:30616"/>
    </ligand>
</feature>
<evidence type="ECO:0000256" key="3">
    <source>
        <dbReference type="ARBA" id="ARBA00022763"/>
    </source>
</evidence>
<dbReference type="Gene3D" id="3.30.420.110">
    <property type="entry name" value="MutS, connector domain"/>
    <property type="match status" value="1"/>
</dbReference>
<dbReference type="InterPro" id="IPR000432">
    <property type="entry name" value="DNA_mismatch_repair_MutS_C"/>
</dbReference>
<dbReference type="InterPro" id="IPR045076">
    <property type="entry name" value="MutS"/>
</dbReference>
<dbReference type="PANTHER" id="PTHR11361">
    <property type="entry name" value="DNA MISMATCH REPAIR PROTEIN MUTS FAMILY MEMBER"/>
    <property type="match status" value="1"/>
</dbReference>
<accession>A0ABY8PU19</accession>
<dbReference type="Pfam" id="PF00488">
    <property type="entry name" value="MutS_V"/>
    <property type="match status" value="1"/>
</dbReference>
<evidence type="ECO:0000313" key="12">
    <source>
        <dbReference type="EMBL" id="WGS66118.1"/>
    </source>
</evidence>
<dbReference type="PIRSF" id="PIRSF037677">
    <property type="entry name" value="DNA_mis_repair_Msh6"/>
    <property type="match status" value="1"/>
</dbReference>
<name>A0ABY8PU19_9BACT</name>
<evidence type="ECO:0000259" key="11">
    <source>
        <dbReference type="PROSITE" id="PS00486"/>
    </source>
</evidence>
<feature type="coiled-coil region" evidence="10">
    <location>
        <begin position="471"/>
        <end position="505"/>
    </location>
</feature>
<dbReference type="Gene3D" id="1.10.1420.10">
    <property type="match status" value="2"/>
</dbReference>
<keyword evidence="6 7" id="KW-0234">DNA repair</keyword>
<evidence type="ECO:0000256" key="6">
    <source>
        <dbReference type="ARBA" id="ARBA00023204"/>
    </source>
</evidence>
<dbReference type="InterPro" id="IPR027417">
    <property type="entry name" value="P-loop_NTPase"/>
</dbReference>
<dbReference type="InterPro" id="IPR017261">
    <property type="entry name" value="DNA_mismatch_repair_MutS/MSH"/>
</dbReference>
<evidence type="ECO:0000256" key="9">
    <source>
        <dbReference type="RuleBase" id="RU003756"/>
    </source>
</evidence>
<feature type="domain" description="DNA mismatch repair proteins mutS family" evidence="11">
    <location>
        <begin position="665"/>
        <end position="681"/>
    </location>
</feature>
<keyword evidence="2 7" id="KW-0547">Nucleotide-binding</keyword>
<keyword evidence="10" id="KW-0175">Coiled coil</keyword>
<dbReference type="Pfam" id="PF05190">
    <property type="entry name" value="MutS_IV"/>
    <property type="match status" value="1"/>
</dbReference>
<evidence type="ECO:0000256" key="8">
    <source>
        <dbReference type="NCBIfam" id="TIGR01070"/>
    </source>
</evidence>
<evidence type="ECO:0000256" key="4">
    <source>
        <dbReference type="ARBA" id="ARBA00022840"/>
    </source>
</evidence>
<evidence type="ECO:0000256" key="10">
    <source>
        <dbReference type="SAM" id="Coils"/>
    </source>
</evidence>
<keyword evidence="5 7" id="KW-0238">DNA-binding</keyword>
<evidence type="ECO:0000256" key="2">
    <source>
        <dbReference type="ARBA" id="ARBA00022741"/>
    </source>
</evidence>
<dbReference type="SUPFAM" id="SSF48334">
    <property type="entry name" value="DNA repair protein MutS, domain III"/>
    <property type="match status" value="1"/>
</dbReference>
<evidence type="ECO:0000256" key="5">
    <source>
        <dbReference type="ARBA" id="ARBA00023125"/>
    </source>
</evidence>
<dbReference type="EMBL" id="CP069362">
    <property type="protein sequence ID" value="WGS66118.1"/>
    <property type="molecule type" value="Genomic_DNA"/>
</dbReference>
<dbReference type="Pfam" id="PF05192">
    <property type="entry name" value="MutS_III"/>
    <property type="match status" value="1"/>
</dbReference>
<keyword evidence="3 7" id="KW-0227">DNA damage</keyword>
<dbReference type="NCBIfam" id="NF003810">
    <property type="entry name" value="PRK05399.1"/>
    <property type="match status" value="1"/>
</dbReference>
<dbReference type="SMART" id="SM00534">
    <property type="entry name" value="MUTSac"/>
    <property type="match status" value="1"/>
</dbReference>
<keyword evidence="13" id="KW-1185">Reference proteome</keyword>
<dbReference type="SUPFAM" id="SSF52540">
    <property type="entry name" value="P-loop containing nucleoside triphosphate hydrolases"/>
    <property type="match status" value="1"/>
</dbReference>
<dbReference type="NCBIfam" id="TIGR01070">
    <property type="entry name" value="mutS1"/>
    <property type="match status" value="1"/>
</dbReference>
<dbReference type="InterPro" id="IPR007696">
    <property type="entry name" value="DNA_mismatch_repair_MutS_core"/>
</dbReference>
<comment type="similarity">
    <text evidence="1 7 9">Belongs to the DNA mismatch repair MutS family.</text>
</comment>
<proteinExistence type="inferred from homology"/>
<dbReference type="SUPFAM" id="SSF53150">
    <property type="entry name" value="DNA repair protein MutS, domain II"/>
    <property type="match status" value="1"/>
</dbReference>
<dbReference type="InterPro" id="IPR007695">
    <property type="entry name" value="DNA_mismatch_repair_MutS-lik_N"/>
</dbReference>
<dbReference type="InterPro" id="IPR007861">
    <property type="entry name" value="DNA_mismatch_repair_MutS_clamp"/>
</dbReference>
<evidence type="ECO:0000313" key="13">
    <source>
        <dbReference type="Proteomes" id="UP001232493"/>
    </source>
</evidence>